<evidence type="ECO:0000313" key="15">
    <source>
        <dbReference type="Proteomes" id="UP000029964"/>
    </source>
</evidence>
<keyword evidence="6 14" id="KW-0031">Aminopeptidase</keyword>
<dbReference type="STRING" id="857340.A0A086SVB2"/>
<dbReference type="InterPro" id="IPR052433">
    <property type="entry name" value="X-Pro_dipept-like"/>
</dbReference>
<feature type="domain" description="Aminopeptidase P N-terminal" evidence="13">
    <location>
        <begin position="108"/>
        <end position="242"/>
    </location>
</feature>
<dbReference type="InterPro" id="IPR029149">
    <property type="entry name" value="Creatin/AminoP/Spt16_N"/>
</dbReference>
<evidence type="ECO:0000256" key="4">
    <source>
        <dbReference type="ARBA" id="ARBA00008766"/>
    </source>
</evidence>
<dbReference type="Pfam" id="PF05195">
    <property type="entry name" value="AMP_N"/>
    <property type="match status" value="1"/>
</dbReference>
<evidence type="ECO:0000259" key="13">
    <source>
        <dbReference type="SMART" id="SM01011"/>
    </source>
</evidence>
<dbReference type="Gene3D" id="3.90.230.10">
    <property type="entry name" value="Creatinase/methionine aminopeptidase superfamily"/>
    <property type="match status" value="1"/>
</dbReference>
<name>A0A086SVB2_HAPC1</name>
<evidence type="ECO:0000256" key="2">
    <source>
        <dbReference type="ARBA" id="ARBA00001936"/>
    </source>
</evidence>
<accession>A0A086SVB2</accession>
<gene>
    <name evidence="14" type="ORF">ACRE_082620</name>
</gene>
<dbReference type="OrthoDB" id="10261878at2759"/>
<protein>
    <recommendedName>
        <fullName evidence="5">Xaa-Pro aminopeptidase</fullName>
        <ecNumber evidence="5">3.4.11.9</ecNumber>
    </recommendedName>
    <alternativeName>
        <fullName evidence="12">Aminoacylproline aminopeptidase</fullName>
    </alternativeName>
</protein>
<dbReference type="EMBL" id="JPKY01000150">
    <property type="protein sequence ID" value="KFH41044.1"/>
    <property type="molecule type" value="Genomic_DNA"/>
</dbReference>
<evidence type="ECO:0000256" key="7">
    <source>
        <dbReference type="ARBA" id="ARBA00022670"/>
    </source>
</evidence>
<dbReference type="AlphaFoldDB" id="A0A086SVB2"/>
<dbReference type="EC" id="3.4.11.9" evidence="5"/>
<comment type="caution">
    <text evidence="14">The sequence shown here is derived from an EMBL/GenBank/DDBJ whole genome shotgun (WGS) entry which is preliminary data.</text>
</comment>
<dbReference type="InterPro" id="IPR000994">
    <property type="entry name" value="Pept_M24"/>
</dbReference>
<comment type="cofactor">
    <cofactor evidence="2">
        <name>Mn(2+)</name>
        <dbReference type="ChEBI" id="CHEBI:29035"/>
    </cofactor>
</comment>
<proteinExistence type="inferred from homology"/>
<dbReference type="CDD" id="cd01087">
    <property type="entry name" value="Prolidase"/>
    <property type="match status" value="1"/>
</dbReference>
<evidence type="ECO:0000256" key="9">
    <source>
        <dbReference type="ARBA" id="ARBA00022801"/>
    </source>
</evidence>
<dbReference type="SMART" id="SM01011">
    <property type="entry name" value="AMP_N"/>
    <property type="match status" value="1"/>
</dbReference>
<dbReference type="InterPro" id="IPR007865">
    <property type="entry name" value="Aminopep_P_N"/>
</dbReference>
<reference evidence="15" key="1">
    <citation type="journal article" date="2014" name="Genome Announc.">
        <title>Genome sequence and annotation of Acremonium chrysogenum, producer of the beta-lactam antibiotic cephalosporin C.</title>
        <authorList>
            <person name="Terfehr D."/>
            <person name="Dahlmann T.A."/>
            <person name="Specht T."/>
            <person name="Zadra I."/>
            <person name="Kuernsteiner H."/>
            <person name="Kueck U."/>
        </authorList>
    </citation>
    <scope>NUCLEOTIDE SEQUENCE [LARGE SCALE GENOMIC DNA]</scope>
    <source>
        <strain evidence="15">ATCC 11550 / CBS 779.69 / DSM 880 / IAM 14645 / JCM 23072 / IMI 49137</strain>
    </source>
</reference>
<keyword evidence="11" id="KW-0464">Manganese</keyword>
<keyword evidence="8" id="KW-0479">Metal-binding</keyword>
<dbReference type="SUPFAM" id="SSF53092">
    <property type="entry name" value="Creatinase/prolidase N-terminal domain"/>
    <property type="match status" value="1"/>
</dbReference>
<comment type="function">
    <text evidence="3">Catalyzes the removal of a penultimate prolyl residue from the N-termini of peptides.</text>
</comment>
<keyword evidence="10" id="KW-0482">Metalloprotease</keyword>
<dbReference type="PANTHER" id="PTHR43226:SF1">
    <property type="entry name" value="XAA-PRO DIPEPTIDASE"/>
    <property type="match status" value="1"/>
</dbReference>
<dbReference type="SUPFAM" id="SSF55920">
    <property type="entry name" value="Creatinase/aminopeptidase"/>
    <property type="match status" value="1"/>
</dbReference>
<keyword evidence="7" id="KW-0645">Protease</keyword>
<evidence type="ECO:0000313" key="14">
    <source>
        <dbReference type="EMBL" id="KFH41044.1"/>
    </source>
</evidence>
<sequence>MSAAARRLGACAPAAAPIRLAGPLNLNLSAAKRLPLRIPRPSPISSLRTYEYTTRPAVAAVPLHSYEPLHRRTFASAAPVATSRSKLRAPAAAAMVAEDFETVLKGKYPAKEHAKRVVQLIREKVPDANGLLYLEGRMTKLQEDNDSPEHFRQRRYFYYLTGCNLADCYYAFDIQSSKSILFIPPIDPDDVIWSGLPLSIDEALAKYDVDEVKFSTDVNNVLSSFSSANPGSTVFAIKGQVSEHVKLSAFQKQDLSVLKPTIEVARVVKDEFEIALIRKANQISGWAHKAVIERTRTAKTESELEAAFLEKCVSHDAKEMAYHPILASGRAAATLHYVDNSQPLAGKLNLLVDAGAEWNNYASDITRTFPLNGKFTPDSRALYDIVLKMQIESMAQIKAGVLWDDIHLHAHKVAIDGLLSIGILKGDKDDILKARTSAAFFPHGLGHYLGLDTHDVGGNPNGEEKDILFRYLRLRARIPAGSVVTVEPGLYFCEFIIKPYLEDPKHSQFIDKAVLDRFWDVGGVRIEDNILVTENGYENLTDAIKEAADIEAAYRGE</sequence>
<dbReference type="GO" id="GO:0030145">
    <property type="term" value="F:manganese ion binding"/>
    <property type="evidence" value="ECO:0007669"/>
    <property type="project" value="InterPro"/>
</dbReference>
<dbReference type="Proteomes" id="UP000029964">
    <property type="component" value="Unassembled WGS sequence"/>
</dbReference>
<keyword evidence="9" id="KW-0378">Hydrolase</keyword>
<dbReference type="GO" id="GO:0006508">
    <property type="term" value="P:proteolysis"/>
    <property type="evidence" value="ECO:0007669"/>
    <property type="project" value="UniProtKB-KW"/>
</dbReference>
<dbReference type="GO" id="GO:0070006">
    <property type="term" value="F:metalloaminopeptidase activity"/>
    <property type="evidence" value="ECO:0007669"/>
    <property type="project" value="InterPro"/>
</dbReference>
<evidence type="ECO:0000256" key="5">
    <source>
        <dbReference type="ARBA" id="ARBA00012574"/>
    </source>
</evidence>
<keyword evidence="15" id="KW-1185">Reference proteome</keyword>
<dbReference type="InterPro" id="IPR036005">
    <property type="entry name" value="Creatinase/aminopeptidase-like"/>
</dbReference>
<dbReference type="PANTHER" id="PTHR43226">
    <property type="entry name" value="XAA-PRO AMINOPEPTIDASE 3"/>
    <property type="match status" value="1"/>
</dbReference>
<dbReference type="Pfam" id="PF00557">
    <property type="entry name" value="Peptidase_M24"/>
    <property type="match status" value="1"/>
</dbReference>
<evidence type="ECO:0000256" key="11">
    <source>
        <dbReference type="ARBA" id="ARBA00023211"/>
    </source>
</evidence>
<dbReference type="Gene3D" id="3.40.350.10">
    <property type="entry name" value="Creatinase/prolidase N-terminal domain"/>
    <property type="match status" value="1"/>
</dbReference>
<comment type="similarity">
    <text evidence="4">Belongs to the peptidase M24B family.</text>
</comment>
<evidence type="ECO:0000256" key="10">
    <source>
        <dbReference type="ARBA" id="ARBA00023049"/>
    </source>
</evidence>
<comment type="catalytic activity">
    <reaction evidence="1">
        <text>Release of any N-terminal amino acid, including proline, that is linked to proline, even from a dipeptide or tripeptide.</text>
        <dbReference type="EC" id="3.4.11.9"/>
    </reaction>
</comment>
<evidence type="ECO:0000256" key="8">
    <source>
        <dbReference type="ARBA" id="ARBA00022723"/>
    </source>
</evidence>
<dbReference type="HOGENOM" id="CLU_017266_1_2_1"/>
<evidence type="ECO:0000256" key="1">
    <source>
        <dbReference type="ARBA" id="ARBA00001424"/>
    </source>
</evidence>
<evidence type="ECO:0000256" key="6">
    <source>
        <dbReference type="ARBA" id="ARBA00022438"/>
    </source>
</evidence>
<evidence type="ECO:0000256" key="3">
    <source>
        <dbReference type="ARBA" id="ARBA00002443"/>
    </source>
</evidence>
<evidence type="ECO:0000256" key="12">
    <source>
        <dbReference type="ARBA" id="ARBA00030849"/>
    </source>
</evidence>
<organism evidence="14 15">
    <name type="scientific">Hapsidospora chrysogenum (strain ATCC 11550 / CBS 779.69 / DSM 880 / IAM 14645 / JCM 23072 / IMI 49137)</name>
    <name type="common">Acremonium chrysogenum</name>
    <dbReference type="NCBI Taxonomy" id="857340"/>
    <lineage>
        <taxon>Eukaryota</taxon>
        <taxon>Fungi</taxon>
        <taxon>Dikarya</taxon>
        <taxon>Ascomycota</taxon>
        <taxon>Pezizomycotina</taxon>
        <taxon>Sordariomycetes</taxon>
        <taxon>Hypocreomycetidae</taxon>
        <taxon>Hypocreales</taxon>
        <taxon>Bionectriaceae</taxon>
        <taxon>Hapsidospora</taxon>
    </lineage>
</organism>